<protein>
    <submittedName>
        <fullName evidence="2">Uncharacterized protein</fullName>
    </submittedName>
</protein>
<dbReference type="Gene3D" id="3.30.420.10">
    <property type="entry name" value="Ribonuclease H-like superfamily/Ribonuclease H"/>
    <property type="match status" value="1"/>
</dbReference>
<dbReference type="PANTHER" id="PTHR47326:SF1">
    <property type="entry name" value="HTH PSQ-TYPE DOMAIN-CONTAINING PROTEIN"/>
    <property type="match status" value="1"/>
</dbReference>
<dbReference type="EMBL" id="JAJSOF020000037">
    <property type="protein sequence ID" value="KAJ4428162.1"/>
    <property type="molecule type" value="Genomic_DNA"/>
</dbReference>
<sequence>MGKGSTFHSNDDDDDDDDDEREEEDDDNGGFHDKIPAHFSLAARQQQTATFGDRWIGYQGPVPWPARSPDLNPLDFFLWRHMKTLVYTTPVDQVDDFLLRQLSKTGLNLISDTNKALLMRQLGQEIMG</sequence>
<gene>
    <name evidence="2" type="ORF">ANN_24177</name>
</gene>
<comment type="caution">
    <text evidence="2">The sequence shown here is derived from an EMBL/GenBank/DDBJ whole genome shotgun (WGS) entry which is preliminary data.</text>
</comment>
<reference evidence="2 3" key="1">
    <citation type="journal article" date="2022" name="Allergy">
        <title>Genome assembly and annotation of Periplaneta americana reveal a comprehensive cockroach allergen profile.</title>
        <authorList>
            <person name="Wang L."/>
            <person name="Xiong Q."/>
            <person name="Saelim N."/>
            <person name="Wang L."/>
            <person name="Nong W."/>
            <person name="Wan A.T."/>
            <person name="Shi M."/>
            <person name="Liu X."/>
            <person name="Cao Q."/>
            <person name="Hui J.H.L."/>
            <person name="Sookrung N."/>
            <person name="Leung T.F."/>
            <person name="Tungtrongchitr A."/>
            <person name="Tsui S.K.W."/>
        </authorList>
    </citation>
    <scope>NUCLEOTIDE SEQUENCE [LARGE SCALE GENOMIC DNA]</scope>
    <source>
        <strain evidence="2">PWHHKU_190912</strain>
    </source>
</reference>
<keyword evidence="3" id="KW-1185">Reference proteome</keyword>
<evidence type="ECO:0000313" key="2">
    <source>
        <dbReference type="EMBL" id="KAJ4428162.1"/>
    </source>
</evidence>
<organism evidence="2 3">
    <name type="scientific">Periplaneta americana</name>
    <name type="common">American cockroach</name>
    <name type="synonym">Blatta americana</name>
    <dbReference type="NCBI Taxonomy" id="6978"/>
    <lineage>
        <taxon>Eukaryota</taxon>
        <taxon>Metazoa</taxon>
        <taxon>Ecdysozoa</taxon>
        <taxon>Arthropoda</taxon>
        <taxon>Hexapoda</taxon>
        <taxon>Insecta</taxon>
        <taxon>Pterygota</taxon>
        <taxon>Neoptera</taxon>
        <taxon>Polyneoptera</taxon>
        <taxon>Dictyoptera</taxon>
        <taxon>Blattodea</taxon>
        <taxon>Blattoidea</taxon>
        <taxon>Blattidae</taxon>
        <taxon>Blattinae</taxon>
        <taxon>Periplaneta</taxon>
    </lineage>
</organism>
<dbReference type="PANTHER" id="PTHR47326">
    <property type="entry name" value="TRANSPOSABLE ELEMENT TC3 TRANSPOSASE-LIKE PROTEIN"/>
    <property type="match status" value="1"/>
</dbReference>
<dbReference type="InterPro" id="IPR036397">
    <property type="entry name" value="RNaseH_sf"/>
</dbReference>
<name>A0ABQ8S2R0_PERAM</name>
<proteinExistence type="predicted"/>
<dbReference type="Proteomes" id="UP001148838">
    <property type="component" value="Unassembled WGS sequence"/>
</dbReference>
<feature type="compositionally biased region" description="Acidic residues" evidence="1">
    <location>
        <begin position="11"/>
        <end position="28"/>
    </location>
</feature>
<evidence type="ECO:0000313" key="3">
    <source>
        <dbReference type="Proteomes" id="UP001148838"/>
    </source>
</evidence>
<accession>A0ABQ8S2R0</accession>
<feature type="region of interest" description="Disordered" evidence="1">
    <location>
        <begin position="1"/>
        <end position="35"/>
    </location>
</feature>
<evidence type="ECO:0000256" key="1">
    <source>
        <dbReference type="SAM" id="MobiDB-lite"/>
    </source>
</evidence>